<dbReference type="InterPro" id="IPR007374">
    <property type="entry name" value="ASCH_domain"/>
</dbReference>
<dbReference type="GO" id="GO:0017000">
    <property type="term" value="P:antibiotic biosynthetic process"/>
    <property type="evidence" value="ECO:0007669"/>
    <property type="project" value="UniProtKB-ARBA"/>
</dbReference>
<dbReference type="InterPro" id="IPR000086">
    <property type="entry name" value="NUDIX_hydrolase_dom"/>
</dbReference>
<dbReference type="InterPro" id="IPR013216">
    <property type="entry name" value="Methyltransf_11"/>
</dbReference>
<dbReference type="InterPro" id="IPR029063">
    <property type="entry name" value="SAM-dependent_MTases_sf"/>
</dbReference>
<accession>A0A2J7YZP8</accession>
<evidence type="ECO:0000256" key="3">
    <source>
        <dbReference type="SAM" id="MobiDB-lite"/>
    </source>
</evidence>
<gene>
    <name evidence="5" type="ORF">SMF913_28956</name>
</gene>
<dbReference type="PANTHER" id="PTHR43861:SF3">
    <property type="entry name" value="PUTATIVE (AFU_ORTHOLOGUE AFUA_2G14390)-RELATED"/>
    <property type="match status" value="1"/>
</dbReference>
<evidence type="ECO:0000313" key="5">
    <source>
        <dbReference type="EMBL" id="PNG93491.1"/>
    </source>
</evidence>
<evidence type="ECO:0000256" key="1">
    <source>
        <dbReference type="ARBA" id="ARBA00022679"/>
    </source>
</evidence>
<dbReference type="CDD" id="cd02440">
    <property type="entry name" value="AdoMet_MTases"/>
    <property type="match status" value="1"/>
</dbReference>
<dbReference type="Pfam" id="PF00293">
    <property type="entry name" value="NUDIX"/>
    <property type="match status" value="1"/>
</dbReference>
<feature type="region of interest" description="Disordered" evidence="3">
    <location>
        <begin position="188"/>
        <end position="218"/>
    </location>
</feature>
<dbReference type="PANTHER" id="PTHR43861">
    <property type="entry name" value="TRANS-ACONITATE 2-METHYLTRANSFERASE-RELATED"/>
    <property type="match status" value="1"/>
</dbReference>
<evidence type="ECO:0000256" key="2">
    <source>
        <dbReference type="ARBA" id="ARBA00022801"/>
    </source>
</evidence>
<keyword evidence="1" id="KW-0808">Transferase</keyword>
<dbReference type="Gene3D" id="3.40.50.150">
    <property type="entry name" value="Vaccinia Virus protein VP39"/>
    <property type="match status" value="1"/>
</dbReference>
<dbReference type="GO" id="GO:0008757">
    <property type="term" value="F:S-adenosylmethionine-dependent methyltransferase activity"/>
    <property type="evidence" value="ECO:0007669"/>
    <property type="project" value="InterPro"/>
</dbReference>
<dbReference type="SUPFAM" id="SSF55811">
    <property type="entry name" value="Nudix"/>
    <property type="match status" value="1"/>
</dbReference>
<dbReference type="Proteomes" id="UP000236520">
    <property type="component" value="Unassembled WGS sequence"/>
</dbReference>
<keyword evidence="6" id="KW-1185">Reference proteome</keyword>
<feature type="domain" description="Nudix hydrolase" evidence="4">
    <location>
        <begin position="348"/>
        <end position="482"/>
    </location>
</feature>
<dbReference type="InterPro" id="IPR015947">
    <property type="entry name" value="PUA-like_sf"/>
</dbReference>
<comment type="caution">
    <text evidence="5">The sequence shown here is derived from an EMBL/GenBank/DDBJ whole genome shotgun (WGS) entry which is preliminary data.</text>
</comment>
<dbReference type="PROSITE" id="PS51462">
    <property type="entry name" value="NUDIX"/>
    <property type="match status" value="1"/>
</dbReference>
<dbReference type="GO" id="GO:0016787">
    <property type="term" value="F:hydrolase activity"/>
    <property type="evidence" value="ECO:0007669"/>
    <property type="project" value="UniProtKB-KW"/>
</dbReference>
<dbReference type="InterPro" id="IPR015797">
    <property type="entry name" value="NUDIX_hydrolase-like_dom_sf"/>
</dbReference>
<reference evidence="5 6" key="1">
    <citation type="submission" date="2015-09" db="EMBL/GenBank/DDBJ databases">
        <title>Genome sequence, genome mining and natural product profiling of a biocontrol bacterium Streptomyces malaysiensis F913.</title>
        <authorList>
            <person name="Xu Y."/>
            <person name="Wei J."/>
            <person name="Xie J."/>
            <person name="Li T."/>
            <person name="Zhou Z."/>
        </authorList>
    </citation>
    <scope>NUCLEOTIDE SEQUENCE [LARGE SCALE GENOMIC DNA]</scope>
    <source>
        <strain evidence="5 6">F913</strain>
    </source>
</reference>
<keyword evidence="2" id="KW-0378">Hydrolase</keyword>
<protein>
    <recommendedName>
        <fullName evidence="4">Nudix hydrolase domain-containing protein</fullName>
    </recommendedName>
</protein>
<dbReference type="SUPFAM" id="SSF53335">
    <property type="entry name" value="S-adenosyl-L-methionine-dependent methyltransferases"/>
    <property type="match status" value="1"/>
</dbReference>
<evidence type="ECO:0000259" key="4">
    <source>
        <dbReference type="PROSITE" id="PS51462"/>
    </source>
</evidence>
<name>A0A2J7YZP8_STRMQ</name>
<dbReference type="Pfam" id="PF04266">
    <property type="entry name" value="ASCH"/>
    <property type="match status" value="1"/>
</dbReference>
<dbReference type="Pfam" id="PF08241">
    <property type="entry name" value="Methyltransf_11"/>
    <property type="match status" value="1"/>
</dbReference>
<dbReference type="PROSITE" id="PS00893">
    <property type="entry name" value="NUDIX_BOX"/>
    <property type="match status" value="1"/>
</dbReference>
<dbReference type="AlphaFoldDB" id="A0A2J7YZP8"/>
<dbReference type="EMBL" id="LJIW01000002">
    <property type="protein sequence ID" value="PNG93491.1"/>
    <property type="molecule type" value="Genomic_DNA"/>
</dbReference>
<proteinExistence type="predicted"/>
<dbReference type="InterPro" id="IPR020084">
    <property type="entry name" value="NUDIX_hydrolase_CS"/>
</dbReference>
<dbReference type="SUPFAM" id="SSF88697">
    <property type="entry name" value="PUA domain-like"/>
    <property type="match status" value="1"/>
</dbReference>
<sequence length="496" mass="54992">MPLVSTTQDEWNTGYAAGRRYRRLGDRERSLLAAHLPAPVGGRALDVGCGVGELAAHLSSLGYRVDAVDWSDKALAEATAQHGDAARWLRLDIELDDWAPLHAEGYDVIMLRFVYPFLKHRERTMRALGGRLRPGGAIVVIAPLAADTPAERRGIALDEVELVQLGAGWADVERHDAEGLAFVVLRGPQPAEATPPPEPSADHTRYAPADARGAAPTSRQHHFTLLERYYAQVEAGRKTIEVRVGTPGKAAVESGDTIVFHEPDSGRELDIVAKRITPYGSFDELLAAEDPARIDPDATREEQLANLRRIHPPDKEALGVLAFEFDHRPGRTGHTMPLTPAEYVQTVPHHTVYGCLYIRDEHDRPVQLRSVYGSRQWHFPGGNADAGEDPLETARREAVEETGLELGQGQPRLLLTHYLRAGGRWPLGKIGFVFDGGRLSSEQLRRIRLDPAEHDLWAVHDLAEWRRLMGEPHFARLDAIERTRQGRGPHYLVTGP</sequence>
<evidence type="ECO:0000313" key="6">
    <source>
        <dbReference type="Proteomes" id="UP000236520"/>
    </source>
</evidence>
<dbReference type="Gene3D" id="2.30.130.30">
    <property type="entry name" value="Hypothetical protein"/>
    <property type="match status" value="1"/>
</dbReference>
<organism evidence="5 6">
    <name type="scientific">Streptomyces malaysiensis</name>
    <dbReference type="NCBI Taxonomy" id="92644"/>
    <lineage>
        <taxon>Bacteria</taxon>
        <taxon>Bacillati</taxon>
        <taxon>Actinomycetota</taxon>
        <taxon>Actinomycetes</taxon>
        <taxon>Kitasatosporales</taxon>
        <taxon>Streptomycetaceae</taxon>
        <taxon>Streptomyces</taxon>
        <taxon>Streptomyces violaceusniger group</taxon>
    </lineage>
</organism>
<dbReference type="Gene3D" id="3.90.79.10">
    <property type="entry name" value="Nucleoside Triphosphate Pyrophosphohydrolase"/>
    <property type="match status" value="1"/>
</dbReference>